<evidence type="ECO:0000256" key="2">
    <source>
        <dbReference type="ARBA" id="ARBA00008711"/>
    </source>
</evidence>
<dbReference type="CDD" id="cd06445">
    <property type="entry name" value="ATase"/>
    <property type="match status" value="1"/>
</dbReference>
<dbReference type="Proteomes" id="UP000561045">
    <property type="component" value="Unassembled WGS sequence"/>
</dbReference>
<dbReference type="GO" id="GO:0032259">
    <property type="term" value="P:methylation"/>
    <property type="evidence" value="ECO:0007669"/>
    <property type="project" value="UniProtKB-KW"/>
</dbReference>
<feature type="active site" description="Nucleophile; methyl group acceptor" evidence="9">
    <location>
        <position position="130"/>
    </location>
</feature>
<dbReference type="InterPro" id="IPR014048">
    <property type="entry name" value="MethylDNA_cys_MeTrfase_DNA-bd"/>
</dbReference>
<dbReference type="Gene3D" id="3.30.160.70">
    <property type="entry name" value="Methylated DNA-protein cysteine methyltransferase domain"/>
    <property type="match status" value="1"/>
</dbReference>
<keyword evidence="4 9" id="KW-0489">Methyltransferase</keyword>
<keyword evidence="3 9" id="KW-0963">Cytoplasm</keyword>
<evidence type="ECO:0000259" key="11">
    <source>
        <dbReference type="Pfam" id="PF02870"/>
    </source>
</evidence>
<comment type="subcellular location">
    <subcellularLocation>
        <location evidence="9">Cytoplasm</location>
    </subcellularLocation>
</comment>
<dbReference type="EC" id="2.1.1.63" evidence="9"/>
<dbReference type="HAMAP" id="MF_00772">
    <property type="entry name" value="OGT"/>
    <property type="match status" value="1"/>
</dbReference>
<dbReference type="GO" id="GO:0003908">
    <property type="term" value="F:methylated-DNA-[protein]-cysteine S-methyltransferase activity"/>
    <property type="evidence" value="ECO:0007669"/>
    <property type="project" value="UniProtKB-UniRule"/>
</dbReference>
<evidence type="ECO:0000313" key="13">
    <source>
        <dbReference type="Proteomes" id="UP000561045"/>
    </source>
</evidence>
<evidence type="ECO:0000256" key="7">
    <source>
        <dbReference type="ARBA" id="ARBA00023204"/>
    </source>
</evidence>
<dbReference type="SUPFAM" id="SSF46767">
    <property type="entry name" value="Methylated DNA-protein cysteine methyltransferase, C-terminal domain"/>
    <property type="match status" value="1"/>
</dbReference>
<protein>
    <recommendedName>
        <fullName evidence="9">Methylated-DNA--protein-cysteine methyltransferase</fullName>
        <ecNumber evidence="9">2.1.1.63</ecNumber>
    </recommendedName>
    <alternativeName>
        <fullName evidence="9">6-O-methylguanine-DNA methyltransferase</fullName>
        <shortName evidence="9">MGMT</shortName>
    </alternativeName>
    <alternativeName>
        <fullName evidence="9">O-6-methylguanine-DNA-alkyltransferase</fullName>
    </alternativeName>
</protein>
<feature type="domain" description="Methylguanine DNA methyltransferase ribonuclease-like" evidence="11">
    <location>
        <begin position="5"/>
        <end position="72"/>
    </location>
</feature>
<feature type="domain" description="Methylated-DNA-[protein]-cysteine S-methyltransferase DNA binding" evidence="10">
    <location>
        <begin position="79"/>
        <end position="158"/>
    </location>
</feature>
<keyword evidence="6 9" id="KW-0227">DNA damage</keyword>
<comment type="catalytic activity">
    <reaction evidence="8 9">
        <text>a 6-O-methyl-2'-deoxyguanosine in DNA + L-cysteinyl-[protein] = S-methyl-L-cysteinyl-[protein] + a 2'-deoxyguanosine in DNA</text>
        <dbReference type="Rhea" id="RHEA:24000"/>
        <dbReference type="Rhea" id="RHEA-COMP:10131"/>
        <dbReference type="Rhea" id="RHEA-COMP:10132"/>
        <dbReference type="Rhea" id="RHEA-COMP:11367"/>
        <dbReference type="Rhea" id="RHEA-COMP:11368"/>
        <dbReference type="ChEBI" id="CHEBI:29950"/>
        <dbReference type="ChEBI" id="CHEBI:82612"/>
        <dbReference type="ChEBI" id="CHEBI:85445"/>
        <dbReference type="ChEBI" id="CHEBI:85448"/>
        <dbReference type="EC" id="2.1.1.63"/>
    </reaction>
</comment>
<comment type="similarity">
    <text evidence="2 9">Belongs to the MGMT family.</text>
</comment>
<dbReference type="InterPro" id="IPR023546">
    <property type="entry name" value="MGMT"/>
</dbReference>
<keyword evidence="7 9" id="KW-0234">DNA repair</keyword>
<dbReference type="InterPro" id="IPR036631">
    <property type="entry name" value="MGMT_N_sf"/>
</dbReference>
<dbReference type="AlphaFoldDB" id="A0A840BK72"/>
<gene>
    <name evidence="12" type="ORF">GGR36_001320</name>
</gene>
<dbReference type="SUPFAM" id="SSF53155">
    <property type="entry name" value="Methylated DNA-protein cysteine methyltransferase domain"/>
    <property type="match status" value="1"/>
</dbReference>
<dbReference type="PROSITE" id="PS00374">
    <property type="entry name" value="MGMT"/>
    <property type="match status" value="1"/>
</dbReference>
<dbReference type="InterPro" id="IPR036217">
    <property type="entry name" value="MethylDNA_cys_MeTrfase_DNAb"/>
</dbReference>
<keyword evidence="5 9" id="KW-0808">Transferase</keyword>
<name>A0A840BK72_9RHOO</name>
<dbReference type="NCBIfam" id="TIGR00589">
    <property type="entry name" value="ogt"/>
    <property type="match status" value="1"/>
</dbReference>
<dbReference type="Pfam" id="PF02870">
    <property type="entry name" value="Methyltransf_1N"/>
    <property type="match status" value="1"/>
</dbReference>
<dbReference type="FunFam" id="1.10.10.10:FF:000214">
    <property type="entry name" value="Methylated-DNA--protein-cysteine methyltransferase"/>
    <property type="match status" value="1"/>
</dbReference>
<keyword evidence="13" id="KW-1185">Reference proteome</keyword>
<organism evidence="12 13">
    <name type="scientific">Niveibacterium umoris</name>
    <dbReference type="NCBI Taxonomy" id="1193620"/>
    <lineage>
        <taxon>Bacteria</taxon>
        <taxon>Pseudomonadati</taxon>
        <taxon>Pseudomonadota</taxon>
        <taxon>Betaproteobacteria</taxon>
        <taxon>Rhodocyclales</taxon>
        <taxon>Rhodocyclaceae</taxon>
        <taxon>Niveibacterium</taxon>
    </lineage>
</organism>
<dbReference type="PANTHER" id="PTHR10815">
    <property type="entry name" value="METHYLATED-DNA--PROTEIN-CYSTEINE METHYLTRANSFERASE"/>
    <property type="match status" value="1"/>
</dbReference>
<comment type="caution">
    <text evidence="12">The sequence shown here is derived from an EMBL/GenBank/DDBJ whole genome shotgun (WGS) entry which is preliminary data.</text>
</comment>
<dbReference type="GO" id="GO:0006307">
    <property type="term" value="P:DNA alkylation repair"/>
    <property type="evidence" value="ECO:0007669"/>
    <property type="project" value="UniProtKB-UniRule"/>
</dbReference>
<evidence type="ECO:0000256" key="9">
    <source>
        <dbReference type="HAMAP-Rule" id="MF_00772"/>
    </source>
</evidence>
<reference evidence="12 13" key="1">
    <citation type="submission" date="2020-08" db="EMBL/GenBank/DDBJ databases">
        <title>Genomic Encyclopedia of Type Strains, Phase IV (KMG-IV): sequencing the most valuable type-strain genomes for metagenomic binning, comparative biology and taxonomic classification.</title>
        <authorList>
            <person name="Goeker M."/>
        </authorList>
    </citation>
    <scope>NUCLEOTIDE SEQUENCE [LARGE SCALE GENOMIC DNA]</scope>
    <source>
        <strain evidence="12 13">DSM 106739</strain>
    </source>
</reference>
<evidence type="ECO:0000256" key="3">
    <source>
        <dbReference type="ARBA" id="ARBA00022490"/>
    </source>
</evidence>
<accession>A0A840BK72</accession>
<sequence length="167" mass="18010">MTTCWTQYESPIGPMILARRADGLIGAWIVGQAHFDGVQADWREDPADALLGEAVRQLDEWFAGRRQAFDLPRAQVGTPFQRAVWEQIARVGFGETRDYGGVAAALGKPGSARAVGAATGRNPFTIIVPCHRLVARDGALTGYAGGLNRKRALLAFEAGRVPFQFAG</sequence>
<proteinExistence type="inferred from homology"/>
<comment type="function">
    <text evidence="9">Involved in the cellular defense against the biological effects of O6-methylguanine (O6-MeG) and O4-methylthymine (O4-MeT) in DNA. Repairs the methylated nucleobase in DNA by stoichiometrically transferring the methyl group to a cysteine residue in the enzyme. This is a suicide reaction: the enzyme is irreversibly inactivated.</text>
</comment>
<evidence type="ECO:0000256" key="1">
    <source>
        <dbReference type="ARBA" id="ARBA00001286"/>
    </source>
</evidence>
<dbReference type="InterPro" id="IPR036388">
    <property type="entry name" value="WH-like_DNA-bd_sf"/>
</dbReference>
<comment type="catalytic activity">
    <reaction evidence="1 9">
        <text>a 4-O-methyl-thymidine in DNA + L-cysteinyl-[protein] = a thymidine in DNA + S-methyl-L-cysteinyl-[protein]</text>
        <dbReference type="Rhea" id="RHEA:53428"/>
        <dbReference type="Rhea" id="RHEA-COMP:10131"/>
        <dbReference type="Rhea" id="RHEA-COMP:10132"/>
        <dbReference type="Rhea" id="RHEA-COMP:13555"/>
        <dbReference type="Rhea" id="RHEA-COMP:13556"/>
        <dbReference type="ChEBI" id="CHEBI:29950"/>
        <dbReference type="ChEBI" id="CHEBI:82612"/>
        <dbReference type="ChEBI" id="CHEBI:137386"/>
        <dbReference type="ChEBI" id="CHEBI:137387"/>
        <dbReference type="EC" id="2.1.1.63"/>
    </reaction>
</comment>
<evidence type="ECO:0000256" key="6">
    <source>
        <dbReference type="ARBA" id="ARBA00022763"/>
    </source>
</evidence>
<evidence type="ECO:0000313" key="12">
    <source>
        <dbReference type="EMBL" id="MBB4012012.1"/>
    </source>
</evidence>
<dbReference type="InterPro" id="IPR008332">
    <property type="entry name" value="MethylG_MeTrfase_N"/>
</dbReference>
<dbReference type="Gene3D" id="1.10.10.10">
    <property type="entry name" value="Winged helix-like DNA-binding domain superfamily/Winged helix DNA-binding domain"/>
    <property type="match status" value="1"/>
</dbReference>
<comment type="miscellaneous">
    <text evidence="9">This enzyme catalyzes only one turnover and therefore is not strictly catalytic. According to one definition, an enzyme is a biocatalyst that acts repeatedly and over many reaction cycles.</text>
</comment>
<evidence type="ECO:0000256" key="8">
    <source>
        <dbReference type="ARBA" id="ARBA00049348"/>
    </source>
</evidence>
<dbReference type="GO" id="GO:0005737">
    <property type="term" value="C:cytoplasm"/>
    <property type="evidence" value="ECO:0007669"/>
    <property type="project" value="UniProtKB-SubCell"/>
</dbReference>
<evidence type="ECO:0000259" key="10">
    <source>
        <dbReference type="Pfam" id="PF01035"/>
    </source>
</evidence>
<evidence type="ECO:0000256" key="4">
    <source>
        <dbReference type="ARBA" id="ARBA00022603"/>
    </source>
</evidence>
<evidence type="ECO:0000256" key="5">
    <source>
        <dbReference type="ARBA" id="ARBA00022679"/>
    </source>
</evidence>
<dbReference type="RefSeq" id="WP_183633304.1">
    <property type="nucleotide sequence ID" value="NZ_BAABLE010000011.1"/>
</dbReference>
<dbReference type="EMBL" id="JACIET010000001">
    <property type="protein sequence ID" value="MBB4012012.1"/>
    <property type="molecule type" value="Genomic_DNA"/>
</dbReference>
<dbReference type="Pfam" id="PF01035">
    <property type="entry name" value="DNA_binding_1"/>
    <property type="match status" value="1"/>
</dbReference>
<dbReference type="InterPro" id="IPR001497">
    <property type="entry name" value="MethylDNA_cys_MeTrfase_AS"/>
</dbReference>
<dbReference type="PANTHER" id="PTHR10815:SF5">
    <property type="entry name" value="METHYLATED-DNA--PROTEIN-CYSTEINE METHYLTRANSFERASE"/>
    <property type="match status" value="1"/>
</dbReference>